<dbReference type="Proteomes" id="UP000011744">
    <property type="component" value="Unassembled WGS sequence"/>
</dbReference>
<comment type="caution">
    <text evidence="1">The sequence shown here is derived from an EMBL/GenBank/DDBJ whole genome shotgun (WGS) entry which is preliminary data.</text>
</comment>
<dbReference type="AlphaFoldDB" id="M3A7X6"/>
<reference evidence="1 2" key="1">
    <citation type="journal article" date="2014" name="Genome Announc.">
        <title>Draft Genome Sequence of Magnetospirillum sp. Strain SO-1, a Freshwater Magnetotactic Bacterium Isolated from the Ol'khovka River, Russia.</title>
        <authorList>
            <person name="Grouzdev D.S."/>
            <person name="Dziuba M.V."/>
            <person name="Sukhacheva M.S."/>
            <person name="Mardanov A.V."/>
            <person name="Beletskiy A.V."/>
            <person name="Kuznetsov B.B."/>
            <person name="Skryabin K.G."/>
        </authorList>
    </citation>
    <scope>NUCLEOTIDE SEQUENCE [LARGE SCALE GENOMIC DNA]</scope>
    <source>
        <strain evidence="1 2">SO-1</strain>
    </source>
</reference>
<sequence>MDRHHIHADRTVEDPTIIRPCLHQQRECRHLCGTIIDIQAEQILLKDQTRHIPQHIAAFKVDFFEQVVGFHQDMTRPAGGIEEGDFLGVQFLWRDRGEFRLHLIGLFGWLDVEFHFRPDARLRIGRQPLGTECVLDHVFHDPIGREKLSCGRNILGLHYLADDLILLLRDVELVEPPDDLDFLPIRFLYLVDHLANDGIRVQQVVWQQKFGFVVNSLEQEGHGGIQCIALCHQQHSIEIPLFGPIELQLDDLFLVQTRQIKVLGMFDDFRRCLAFRMAQNSVAMVEVAVDLHIADGGKAVEPRVGGFLHHLLEPTVFDP</sequence>
<name>M3A7X6_9PROT</name>
<protein>
    <submittedName>
        <fullName evidence="1">Uncharacterized protein</fullName>
    </submittedName>
</protein>
<evidence type="ECO:0000313" key="1">
    <source>
        <dbReference type="EMBL" id="EME68574.1"/>
    </source>
</evidence>
<accession>M3A7X6</accession>
<keyword evidence="2" id="KW-1185">Reference proteome</keyword>
<proteinExistence type="predicted"/>
<dbReference type="EMBL" id="AONQ01000060">
    <property type="protein sequence ID" value="EME68574.1"/>
    <property type="molecule type" value="Genomic_DNA"/>
</dbReference>
<organism evidence="1 2">
    <name type="scientific">Paramagnetospirillum caucaseum</name>
    <dbReference type="NCBI Taxonomy" id="1244869"/>
    <lineage>
        <taxon>Bacteria</taxon>
        <taxon>Pseudomonadati</taxon>
        <taxon>Pseudomonadota</taxon>
        <taxon>Alphaproteobacteria</taxon>
        <taxon>Rhodospirillales</taxon>
        <taxon>Magnetospirillaceae</taxon>
        <taxon>Paramagnetospirillum</taxon>
    </lineage>
</organism>
<evidence type="ECO:0000313" key="2">
    <source>
        <dbReference type="Proteomes" id="UP000011744"/>
    </source>
</evidence>
<dbReference type="eggNOG" id="ENOG5033YP8">
    <property type="taxonomic scope" value="Bacteria"/>
</dbReference>
<gene>
    <name evidence="1" type="ORF">H261_17768</name>
</gene>